<accession>A2XRR8</accession>
<proteinExistence type="predicted"/>
<dbReference type="AlphaFoldDB" id="A2XRR8"/>
<dbReference type="EMBL" id="CM000129">
    <property type="protein sequence ID" value="EAY93528.1"/>
    <property type="molecule type" value="Genomic_DNA"/>
</dbReference>
<reference evidence="1 2" key="1">
    <citation type="journal article" date="2005" name="PLoS Biol.">
        <title>The genomes of Oryza sativa: a history of duplications.</title>
        <authorList>
            <person name="Yu J."/>
            <person name="Wang J."/>
            <person name="Lin W."/>
            <person name="Li S."/>
            <person name="Li H."/>
            <person name="Zhou J."/>
            <person name="Ni P."/>
            <person name="Dong W."/>
            <person name="Hu S."/>
            <person name="Zeng C."/>
            <person name="Zhang J."/>
            <person name="Zhang Y."/>
            <person name="Li R."/>
            <person name="Xu Z."/>
            <person name="Li S."/>
            <person name="Li X."/>
            <person name="Zheng H."/>
            <person name="Cong L."/>
            <person name="Lin L."/>
            <person name="Yin J."/>
            <person name="Geng J."/>
            <person name="Li G."/>
            <person name="Shi J."/>
            <person name="Liu J."/>
            <person name="Lv H."/>
            <person name="Li J."/>
            <person name="Wang J."/>
            <person name="Deng Y."/>
            <person name="Ran L."/>
            <person name="Shi X."/>
            <person name="Wang X."/>
            <person name="Wu Q."/>
            <person name="Li C."/>
            <person name="Ren X."/>
            <person name="Wang J."/>
            <person name="Wang X."/>
            <person name="Li D."/>
            <person name="Liu D."/>
            <person name="Zhang X."/>
            <person name="Ji Z."/>
            <person name="Zhao W."/>
            <person name="Sun Y."/>
            <person name="Zhang Z."/>
            <person name="Bao J."/>
            <person name="Han Y."/>
            <person name="Dong L."/>
            <person name="Ji J."/>
            <person name="Chen P."/>
            <person name="Wu S."/>
            <person name="Liu J."/>
            <person name="Xiao Y."/>
            <person name="Bu D."/>
            <person name="Tan J."/>
            <person name="Yang L."/>
            <person name="Ye C."/>
            <person name="Zhang J."/>
            <person name="Xu J."/>
            <person name="Zhou Y."/>
            <person name="Yu Y."/>
            <person name="Zhang B."/>
            <person name="Zhuang S."/>
            <person name="Wei H."/>
            <person name="Liu B."/>
            <person name="Lei M."/>
            <person name="Yu H."/>
            <person name="Li Y."/>
            <person name="Xu H."/>
            <person name="Wei S."/>
            <person name="He X."/>
            <person name="Fang L."/>
            <person name="Zhang Z."/>
            <person name="Zhang Y."/>
            <person name="Huang X."/>
            <person name="Su Z."/>
            <person name="Tong W."/>
            <person name="Li J."/>
            <person name="Tong Z."/>
            <person name="Li S."/>
            <person name="Ye J."/>
            <person name="Wang L."/>
            <person name="Fang L."/>
            <person name="Lei T."/>
            <person name="Chen C."/>
            <person name="Chen H."/>
            <person name="Xu Z."/>
            <person name="Li H."/>
            <person name="Huang H."/>
            <person name="Zhang F."/>
            <person name="Xu H."/>
            <person name="Li N."/>
            <person name="Zhao C."/>
            <person name="Li S."/>
            <person name="Dong L."/>
            <person name="Huang Y."/>
            <person name="Li L."/>
            <person name="Xi Y."/>
            <person name="Qi Q."/>
            <person name="Li W."/>
            <person name="Zhang B."/>
            <person name="Hu W."/>
            <person name="Zhang Y."/>
            <person name="Tian X."/>
            <person name="Jiao Y."/>
            <person name="Liang X."/>
            <person name="Jin J."/>
            <person name="Gao L."/>
            <person name="Zheng W."/>
            <person name="Hao B."/>
            <person name="Liu S."/>
            <person name="Wang W."/>
            <person name="Yuan L."/>
            <person name="Cao M."/>
            <person name="McDermott J."/>
            <person name="Samudrala R."/>
            <person name="Wang J."/>
            <person name="Wong G.K."/>
            <person name="Yang H."/>
        </authorList>
    </citation>
    <scope>NUCLEOTIDE SEQUENCE [LARGE SCALE GENOMIC DNA]</scope>
    <source>
        <strain evidence="2">cv. 93-11</strain>
    </source>
</reference>
<protein>
    <submittedName>
        <fullName evidence="1">Uncharacterized protein</fullName>
    </submittedName>
</protein>
<dbReference type="Proteomes" id="UP000007015">
    <property type="component" value="Chromosome 4"/>
</dbReference>
<name>A2XRR8_ORYSI</name>
<evidence type="ECO:0000313" key="1">
    <source>
        <dbReference type="EMBL" id="EAY93528.1"/>
    </source>
</evidence>
<gene>
    <name evidence="1" type="ORF">OsI_15322</name>
</gene>
<dbReference type="Gramene" id="BGIOSGA015365-TA">
    <property type="protein sequence ID" value="BGIOSGA015365-PA"/>
    <property type="gene ID" value="BGIOSGA015365"/>
</dbReference>
<evidence type="ECO:0000313" key="2">
    <source>
        <dbReference type="Proteomes" id="UP000007015"/>
    </source>
</evidence>
<organism evidence="1 2">
    <name type="scientific">Oryza sativa subsp. indica</name>
    <name type="common">Rice</name>
    <dbReference type="NCBI Taxonomy" id="39946"/>
    <lineage>
        <taxon>Eukaryota</taxon>
        <taxon>Viridiplantae</taxon>
        <taxon>Streptophyta</taxon>
        <taxon>Embryophyta</taxon>
        <taxon>Tracheophyta</taxon>
        <taxon>Spermatophyta</taxon>
        <taxon>Magnoliopsida</taxon>
        <taxon>Liliopsida</taxon>
        <taxon>Poales</taxon>
        <taxon>Poaceae</taxon>
        <taxon>BOP clade</taxon>
        <taxon>Oryzoideae</taxon>
        <taxon>Oryzeae</taxon>
        <taxon>Oryzinae</taxon>
        <taxon>Oryza</taxon>
        <taxon>Oryza sativa</taxon>
    </lineage>
</organism>
<keyword evidence="2" id="KW-1185">Reference proteome</keyword>
<dbReference type="STRING" id="39946.A2XRR8"/>
<dbReference type="HOGENOM" id="CLU_2403528_0_0_1"/>
<sequence>MGREAAAEAEEQLLRRSLRLFAAGERSFRMDRLSPDADALRAAVADVLPRFLGSYTDDILACSVGWRDDRKQNGVLVELEMGLIGKRRYPNFT</sequence>